<dbReference type="InterPro" id="IPR001680">
    <property type="entry name" value="WD40_rpt"/>
</dbReference>
<evidence type="ECO:0000313" key="6">
    <source>
        <dbReference type="Proteomes" id="UP001140217"/>
    </source>
</evidence>
<feature type="region of interest" description="Disordered" evidence="4">
    <location>
        <begin position="1"/>
        <end position="89"/>
    </location>
</feature>
<evidence type="ECO:0000313" key="5">
    <source>
        <dbReference type="EMBL" id="KAJ2782733.1"/>
    </source>
</evidence>
<dbReference type="PROSITE" id="PS50082">
    <property type="entry name" value="WD_REPEATS_2"/>
    <property type="match status" value="3"/>
</dbReference>
<dbReference type="PANTHER" id="PTHR16017:SF0">
    <property type="entry name" value="WD REPEAT-CONTAINING PROTEIN 70"/>
    <property type="match status" value="1"/>
</dbReference>
<proteinExistence type="predicted"/>
<evidence type="ECO:0000256" key="4">
    <source>
        <dbReference type="SAM" id="MobiDB-lite"/>
    </source>
</evidence>
<protein>
    <recommendedName>
        <fullName evidence="7">WD40 repeat-like protein</fullName>
    </recommendedName>
</protein>
<dbReference type="PANTHER" id="PTHR16017">
    <property type="entry name" value="GASTRULATION DEFECTIVE PROTEIN 1-RELATED"/>
    <property type="match status" value="1"/>
</dbReference>
<evidence type="ECO:0000256" key="2">
    <source>
        <dbReference type="ARBA" id="ARBA00022737"/>
    </source>
</evidence>
<feature type="repeat" description="WD" evidence="3">
    <location>
        <begin position="236"/>
        <end position="267"/>
    </location>
</feature>
<evidence type="ECO:0000256" key="1">
    <source>
        <dbReference type="ARBA" id="ARBA00022574"/>
    </source>
</evidence>
<dbReference type="EMBL" id="JANBUL010000064">
    <property type="protein sequence ID" value="KAJ2782733.1"/>
    <property type="molecule type" value="Genomic_DNA"/>
</dbReference>
<gene>
    <name evidence="5" type="ORF">H4R18_002107</name>
</gene>
<dbReference type="GO" id="GO:0035861">
    <property type="term" value="C:site of double-strand break"/>
    <property type="evidence" value="ECO:0007669"/>
    <property type="project" value="TreeGrafter"/>
</dbReference>
<reference evidence="5" key="1">
    <citation type="submission" date="2022-07" db="EMBL/GenBank/DDBJ databases">
        <title>Phylogenomic reconstructions and comparative analyses of Kickxellomycotina fungi.</title>
        <authorList>
            <person name="Reynolds N.K."/>
            <person name="Stajich J.E."/>
            <person name="Barry K."/>
            <person name="Grigoriev I.V."/>
            <person name="Crous P."/>
            <person name="Smith M.E."/>
        </authorList>
    </citation>
    <scope>NUCLEOTIDE SEQUENCE</scope>
    <source>
        <strain evidence="5">NBRC 105414</strain>
    </source>
</reference>
<sequence length="562" mass="59702">MGLGDKLSQFIPKDFGKKKKKEQPEPKDVSVAAAAADAEHKPEGSADAPVPEDTVATETTTAAEATKPPTSTGDRDELPDSQQAVMSGHKKAVSTIAWDATGDTLASGEHGANMAMWDFGSMDRTFQAFRTVVPYEGQQIHAARFSPDGALLACATGDPRAKLFAPDGRAVGEFKRGDMYVMDMRRTTGHVAALTSLDWSPLGGRLVTAGADSTLRLWDCERLHAQEHVIVAKTKTRGARVAVTACAYSGDGRTIASAQQDGHLSLWPAAGPFVRPAQHVLAHTPGAEVSAAAFVPGAGFHLVSRGERTVKLWDVRRMAKPLAVCEGLPSAGPEAGVAFSPSGRTLLVGAASGTHILPASATLAVLSTADMTERRRVQLGQQQQQRAGDVLSISWHPRLDQVAVGLTSGDIVLLYDPERGGMRGAARCARRQPRRSDGAVGSAGAGPIITPHALPLFRDERPAAGKRRRPHDGPARSQAPQMPVVQGHGRGGAIGVNETQHIMKSLIKDTIRDEDPREALLRYAAVAESDPKFIAPSYAKTQAEPVFDDSAAADVPEMKRRK</sequence>
<evidence type="ECO:0008006" key="7">
    <source>
        <dbReference type="Google" id="ProtNLM"/>
    </source>
</evidence>
<feature type="compositionally biased region" description="Low complexity" evidence="4">
    <location>
        <begin position="49"/>
        <end position="72"/>
    </location>
</feature>
<dbReference type="GO" id="GO:0005634">
    <property type="term" value="C:nucleus"/>
    <property type="evidence" value="ECO:0007669"/>
    <property type="project" value="TreeGrafter"/>
</dbReference>
<dbReference type="Proteomes" id="UP001140217">
    <property type="component" value="Unassembled WGS sequence"/>
</dbReference>
<accession>A0A9W8LJ94</accession>
<name>A0A9W8LJ94_9FUNG</name>
<dbReference type="InterPro" id="IPR015943">
    <property type="entry name" value="WD40/YVTN_repeat-like_dom_sf"/>
</dbReference>
<evidence type="ECO:0000256" key="3">
    <source>
        <dbReference type="PROSITE-ProRule" id="PRU00221"/>
    </source>
</evidence>
<dbReference type="Gene3D" id="2.130.10.10">
    <property type="entry name" value="YVTN repeat-like/Quinoprotein amine dehydrogenase"/>
    <property type="match status" value="2"/>
</dbReference>
<dbReference type="OrthoDB" id="10264376at2759"/>
<keyword evidence="2" id="KW-0677">Repeat</keyword>
<keyword evidence="6" id="KW-1185">Reference proteome</keyword>
<dbReference type="SMART" id="SM00320">
    <property type="entry name" value="WD40"/>
    <property type="match status" value="6"/>
</dbReference>
<dbReference type="AlphaFoldDB" id="A0A9W8LJ94"/>
<feature type="region of interest" description="Disordered" evidence="4">
    <location>
        <begin position="463"/>
        <end position="486"/>
    </location>
</feature>
<feature type="repeat" description="WD" evidence="3">
    <location>
        <begin position="187"/>
        <end position="219"/>
    </location>
</feature>
<dbReference type="SUPFAM" id="SSF50978">
    <property type="entry name" value="WD40 repeat-like"/>
    <property type="match status" value="1"/>
</dbReference>
<dbReference type="Pfam" id="PF00400">
    <property type="entry name" value="WD40"/>
    <property type="match status" value="3"/>
</dbReference>
<organism evidence="5 6">
    <name type="scientific">Coemansia javaensis</name>
    <dbReference type="NCBI Taxonomy" id="2761396"/>
    <lineage>
        <taxon>Eukaryota</taxon>
        <taxon>Fungi</taxon>
        <taxon>Fungi incertae sedis</taxon>
        <taxon>Zoopagomycota</taxon>
        <taxon>Kickxellomycotina</taxon>
        <taxon>Kickxellomycetes</taxon>
        <taxon>Kickxellales</taxon>
        <taxon>Kickxellaceae</taxon>
        <taxon>Coemansia</taxon>
    </lineage>
</organism>
<dbReference type="InterPro" id="IPR051858">
    <property type="entry name" value="WD_repeat_GAD-1"/>
</dbReference>
<keyword evidence="1 3" id="KW-0853">WD repeat</keyword>
<dbReference type="InterPro" id="IPR036322">
    <property type="entry name" value="WD40_repeat_dom_sf"/>
</dbReference>
<dbReference type="PROSITE" id="PS50294">
    <property type="entry name" value="WD_REPEATS_REGION"/>
    <property type="match status" value="2"/>
</dbReference>
<comment type="caution">
    <text evidence="5">The sequence shown here is derived from an EMBL/GenBank/DDBJ whole genome shotgun (WGS) entry which is preliminary data.</text>
</comment>
<feature type="repeat" description="WD" evidence="3">
    <location>
        <begin position="86"/>
        <end position="127"/>
    </location>
</feature>
<feature type="region of interest" description="Disordered" evidence="4">
    <location>
        <begin position="425"/>
        <end position="445"/>
    </location>
</feature>